<accession>A0A0N5CQ41</accession>
<evidence type="ECO:0000313" key="3">
    <source>
        <dbReference type="WBParaSite" id="TCLT_0000234101-mRNA-1"/>
    </source>
</evidence>
<dbReference type="EMBL" id="UYYF01000459">
    <property type="protein sequence ID" value="VDM98245.1"/>
    <property type="molecule type" value="Genomic_DNA"/>
</dbReference>
<sequence>MDQTSITDDLTISHISVIATTPQIKVSKDSNPTRGRRTITESDYSIVDLDVTTPELKILEEGFGISASFMSKSLSYFCI</sequence>
<gene>
    <name evidence="1" type="ORF">TCLT_LOCUS2342</name>
</gene>
<reference evidence="3" key="1">
    <citation type="submission" date="2017-02" db="UniProtKB">
        <authorList>
            <consortium name="WormBaseParasite"/>
        </authorList>
    </citation>
    <scope>IDENTIFICATION</scope>
</reference>
<dbReference type="Proteomes" id="UP000276776">
    <property type="component" value="Unassembled WGS sequence"/>
</dbReference>
<evidence type="ECO:0000313" key="2">
    <source>
        <dbReference type="Proteomes" id="UP000276776"/>
    </source>
</evidence>
<proteinExistence type="predicted"/>
<name>A0A0N5CQ41_THECL</name>
<dbReference type="OrthoDB" id="5865971at2759"/>
<keyword evidence="2" id="KW-1185">Reference proteome</keyword>
<protein>
    <submittedName>
        <fullName evidence="3">Transposase</fullName>
    </submittedName>
</protein>
<organism evidence="3">
    <name type="scientific">Thelazia callipaeda</name>
    <name type="common">Oriental eyeworm</name>
    <name type="synonym">Parasitic nematode</name>
    <dbReference type="NCBI Taxonomy" id="103827"/>
    <lineage>
        <taxon>Eukaryota</taxon>
        <taxon>Metazoa</taxon>
        <taxon>Ecdysozoa</taxon>
        <taxon>Nematoda</taxon>
        <taxon>Chromadorea</taxon>
        <taxon>Rhabditida</taxon>
        <taxon>Spirurina</taxon>
        <taxon>Spiruromorpha</taxon>
        <taxon>Thelazioidea</taxon>
        <taxon>Thelaziidae</taxon>
        <taxon>Thelazia</taxon>
    </lineage>
</organism>
<dbReference type="AlphaFoldDB" id="A0A0N5CQ41"/>
<dbReference type="WBParaSite" id="TCLT_0000234101-mRNA-1">
    <property type="protein sequence ID" value="TCLT_0000234101-mRNA-1"/>
    <property type="gene ID" value="TCLT_0000234101"/>
</dbReference>
<evidence type="ECO:0000313" key="1">
    <source>
        <dbReference type="EMBL" id="VDM98245.1"/>
    </source>
</evidence>
<reference evidence="1 2" key="2">
    <citation type="submission" date="2018-11" db="EMBL/GenBank/DDBJ databases">
        <authorList>
            <consortium name="Pathogen Informatics"/>
        </authorList>
    </citation>
    <scope>NUCLEOTIDE SEQUENCE [LARGE SCALE GENOMIC DNA]</scope>
</reference>